<dbReference type="NCBIfam" id="TIGR01646">
    <property type="entry name" value="vgr_GE"/>
    <property type="match status" value="1"/>
</dbReference>
<keyword evidence="3" id="KW-0964">Secreted</keyword>
<dbReference type="SUPFAM" id="SSF69349">
    <property type="entry name" value="Phage fibre proteins"/>
    <property type="match status" value="1"/>
</dbReference>
<dbReference type="PANTHER" id="PTHR32305">
    <property type="match status" value="1"/>
</dbReference>
<evidence type="ECO:0000256" key="2">
    <source>
        <dbReference type="ARBA" id="ARBA00005558"/>
    </source>
</evidence>
<proteinExistence type="inferred from homology"/>
<dbReference type="NCBIfam" id="TIGR03361">
    <property type="entry name" value="VI_Rhs_Vgr"/>
    <property type="match status" value="1"/>
</dbReference>
<dbReference type="Pfam" id="PF05954">
    <property type="entry name" value="Phage_GPD"/>
    <property type="match status" value="1"/>
</dbReference>
<gene>
    <name evidence="7" type="ORF">CKO40_13625</name>
</gene>
<dbReference type="Proteomes" id="UP001296776">
    <property type="component" value="Unassembled WGS sequence"/>
</dbReference>
<dbReference type="Pfam" id="PF04717">
    <property type="entry name" value="Phage_base_V"/>
    <property type="match status" value="1"/>
</dbReference>
<dbReference type="Gene3D" id="3.55.50.10">
    <property type="entry name" value="Baseplate protein-like domains"/>
    <property type="match status" value="1"/>
</dbReference>
<dbReference type="Gene3D" id="4.10.220.110">
    <property type="match status" value="1"/>
</dbReference>
<evidence type="ECO:0000256" key="4">
    <source>
        <dbReference type="SAM" id="MobiDB-lite"/>
    </source>
</evidence>
<dbReference type="InterPro" id="IPR054030">
    <property type="entry name" value="Gp5_Vgr_C"/>
</dbReference>
<evidence type="ECO:0000256" key="3">
    <source>
        <dbReference type="ARBA" id="ARBA00022525"/>
    </source>
</evidence>
<feature type="compositionally biased region" description="Polar residues" evidence="4">
    <location>
        <begin position="691"/>
        <end position="715"/>
    </location>
</feature>
<evidence type="ECO:0000259" key="6">
    <source>
        <dbReference type="Pfam" id="PF22178"/>
    </source>
</evidence>
<accession>A0AAJ0U599</accession>
<evidence type="ECO:0000313" key="7">
    <source>
        <dbReference type="EMBL" id="MBK1705563.1"/>
    </source>
</evidence>
<comment type="subcellular location">
    <subcellularLocation>
        <location evidence="1">Secreted</location>
    </subcellularLocation>
</comment>
<dbReference type="InterPro" id="IPR037026">
    <property type="entry name" value="Vgr_OB-fold_dom_sf"/>
</dbReference>
<dbReference type="GO" id="GO:0005576">
    <property type="term" value="C:extracellular region"/>
    <property type="evidence" value="ECO:0007669"/>
    <property type="project" value="UniProtKB-SubCell"/>
</dbReference>
<dbReference type="InterPro" id="IPR050708">
    <property type="entry name" value="T6SS_VgrG/RHS"/>
</dbReference>
<dbReference type="SUPFAM" id="SSF69279">
    <property type="entry name" value="Phage tail proteins"/>
    <property type="match status" value="2"/>
</dbReference>
<dbReference type="SUPFAM" id="SSF69255">
    <property type="entry name" value="gp5 N-terminal domain-like"/>
    <property type="match status" value="1"/>
</dbReference>
<sequence length="722" mass="81286">MAELRKSVATQRFRSSAINTVLGEDVLLLQRMVGQESLGRLFEFQLDLLSTDAELDLDALLGTNATVRYQQPKGGTRYFNGFVSEFRYAGERGNYAAYDMVLRPWLWFLTRTGDCRIFQHKSIPDIIKELFREHGLTDYEEALTGDYSEWDYCVQYRETDFNFVSRLMEQEGIYYFFKHDNGRHVLVLADSYGAHDRYPNYAEICCNPSNRPIHTEHISYLDVRKKVLPGVVALNDFNFEKPKADLKAKGPKTRPHTKSDFEIYDYPGDYREQDLGDTYARKRIEELQSEYEVSSGRGNAAGLAVGYLFNLRDHPRTRQNREHLVTNATYEMWSEEFETGSGLGAGEQPFLVSFSTIDGQEQFRPIRSTPKPIISGPQTATVVGKAGEEIWTDRYGRVKVQFHWDRYGRKDENSSCWIRVSQGWAGKQWGAIYIPRIGQEVIVEFLEGDPDRPIITGRVYNADAMPPYELPAEKTKSTLKSCSSKGGGGFNEIRFEDKKGDEQIFVHGERNQDTRIKNDSFEWIGNNRHLIVKKDRFENIENCTHLKVQADQMEEVEGGKHQKVQGDHNQKVQGTLSVAVKGDIQEKTDRKHALDAGMEIHLKAGMNVVIEAGTQLTLKVGGNFIDINSAGLFLSGSMVMINSGGSAGRGSGATPNAPDSPQDAEEADRADAGGVTETQASPIEASGPRSWDSTTVRDYSNPQAQSMTQAAQSGTPFVELNR</sequence>
<comment type="caution">
    <text evidence="7">The sequence shown here is derived from an EMBL/GenBank/DDBJ whole genome shotgun (WGS) entry which is preliminary data.</text>
</comment>
<dbReference type="InterPro" id="IPR006531">
    <property type="entry name" value="Gp5/Vgr_OB"/>
</dbReference>
<evidence type="ECO:0000256" key="1">
    <source>
        <dbReference type="ARBA" id="ARBA00004613"/>
    </source>
</evidence>
<protein>
    <submittedName>
        <fullName evidence="7">Type VI secretion protein ImpA</fullName>
    </submittedName>
</protein>
<feature type="region of interest" description="Disordered" evidence="4">
    <location>
        <begin position="646"/>
        <end position="722"/>
    </location>
</feature>
<organism evidence="7 8">
    <name type="scientific">Halochromatium glycolicum</name>
    <dbReference type="NCBI Taxonomy" id="85075"/>
    <lineage>
        <taxon>Bacteria</taxon>
        <taxon>Pseudomonadati</taxon>
        <taxon>Pseudomonadota</taxon>
        <taxon>Gammaproteobacteria</taxon>
        <taxon>Chromatiales</taxon>
        <taxon>Chromatiaceae</taxon>
        <taxon>Halochromatium</taxon>
    </lineage>
</organism>
<dbReference type="FunFam" id="3.55.50.10:FF:000001">
    <property type="entry name" value="Actin cross-linking toxin VgrG1"/>
    <property type="match status" value="1"/>
</dbReference>
<dbReference type="PANTHER" id="PTHR32305:SF15">
    <property type="entry name" value="PROTEIN RHSA-RELATED"/>
    <property type="match status" value="1"/>
</dbReference>
<dbReference type="EMBL" id="NRSJ01000024">
    <property type="protein sequence ID" value="MBK1705563.1"/>
    <property type="molecule type" value="Genomic_DNA"/>
</dbReference>
<feature type="domain" description="Gp5/Type VI secretion system Vgr C-terminal trimerisation" evidence="6">
    <location>
        <begin position="477"/>
        <end position="583"/>
    </location>
</feature>
<dbReference type="FunFam" id="2.40.50.230:FF:000001">
    <property type="entry name" value="Type VI secretion protein VgrG"/>
    <property type="match status" value="1"/>
</dbReference>
<dbReference type="InterPro" id="IPR006533">
    <property type="entry name" value="T6SS_Vgr_RhsGE"/>
</dbReference>
<evidence type="ECO:0000313" key="8">
    <source>
        <dbReference type="Proteomes" id="UP001296776"/>
    </source>
</evidence>
<dbReference type="InterPro" id="IPR017847">
    <property type="entry name" value="T6SS_RhsGE_Vgr_subset"/>
</dbReference>
<dbReference type="RefSeq" id="WP_200346785.1">
    <property type="nucleotide sequence ID" value="NZ_NRSJ01000024.1"/>
</dbReference>
<dbReference type="Pfam" id="PF22178">
    <property type="entry name" value="Gp5_trimer_C"/>
    <property type="match status" value="1"/>
</dbReference>
<dbReference type="Gene3D" id="2.40.50.230">
    <property type="entry name" value="Gp5 N-terminal domain"/>
    <property type="match status" value="1"/>
</dbReference>
<feature type="domain" description="Gp5/Type VI secretion system Vgr protein OB-fold" evidence="5">
    <location>
        <begin position="393"/>
        <end position="460"/>
    </location>
</feature>
<dbReference type="Gene3D" id="2.30.110.50">
    <property type="match status" value="1"/>
</dbReference>
<name>A0AAJ0U599_9GAMM</name>
<reference evidence="7" key="1">
    <citation type="submission" date="2017-08" db="EMBL/GenBank/DDBJ databases">
        <authorList>
            <person name="Imhoff J.F."/>
            <person name="Rahn T."/>
            <person name="Kuenzel S."/>
            <person name="Neulinger S.C."/>
        </authorList>
    </citation>
    <scope>NUCLEOTIDE SEQUENCE</scope>
    <source>
        <strain evidence="7">DSM 11080</strain>
    </source>
</reference>
<reference evidence="7" key="2">
    <citation type="journal article" date="2020" name="Microorganisms">
        <title>Osmotic Adaptation and Compatible Solute Biosynthesis of Phototrophic Bacteria as Revealed from Genome Analyses.</title>
        <authorList>
            <person name="Imhoff J.F."/>
            <person name="Rahn T."/>
            <person name="Kunzel S."/>
            <person name="Keller A."/>
            <person name="Neulinger S.C."/>
        </authorList>
    </citation>
    <scope>NUCLEOTIDE SEQUENCE</scope>
    <source>
        <strain evidence="7">DSM 11080</strain>
    </source>
</reference>
<dbReference type="AlphaFoldDB" id="A0AAJ0U599"/>
<keyword evidence="8" id="KW-1185">Reference proteome</keyword>
<comment type="similarity">
    <text evidence="2">Belongs to the VgrG protein family.</text>
</comment>
<evidence type="ECO:0000259" key="5">
    <source>
        <dbReference type="Pfam" id="PF04717"/>
    </source>
</evidence>